<evidence type="ECO:0000313" key="4">
    <source>
        <dbReference type="Proteomes" id="UP000233458"/>
    </source>
</evidence>
<evidence type="ECO:0000313" key="5">
    <source>
        <dbReference type="Proteomes" id="UP000233597"/>
    </source>
</evidence>
<dbReference type="Proteomes" id="UP000233458">
    <property type="component" value="Chromosome"/>
</dbReference>
<evidence type="ECO:0000256" key="1">
    <source>
        <dbReference type="SAM" id="SignalP"/>
    </source>
</evidence>
<dbReference type="EMBL" id="CP024199">
    <property type="protein sequence ID" value="AUG52373.1"/>
    <property type="molecule type" value="Genomic_DNA"/>
</dbReference>
<dbReference type="PROSITE" id="PS51257">
    <property type="entry name" value="PROKAR_LIPOPROTEIN"/>
    <property type="match status" value="1"/>
</dbReference>
<dbReference type="InterPro" id="IPR015000">
    <property type="entry name" value="EipB-like"/>
</dbReference>
<name>A0A2N3KMA2_9PROT</name>
<feature type="signal peptide" evidence="1">
    <location>
        <begin position="1"/>
        <end position="28"/>
    </location>
</feature>
<dbReference type="AlphaFoldDB" id="A0A2N3KMA2"/>
<dbReference type="KEGG" id="thac:CSC3H3_06330"/>
<reference evidence="2 4" key="2">
    <citation type="submission" date="2017-10" db="EMBL/GenBank/DDBJ databases">
        <title>Biodiversity and function of Thalassospira species in the particle-attached aromatic-hydrocarbon-degrading consortia from the surface seawater of the China South Sea.</title>
        <authorList>
            <person name="Dong C."/>
            <person name="Liu R."/>
            <person name="Shao Z."/>
        </authorList>
    </citation>
    <scope>NUCLEOTIDE SEQUENCE [LARGE SCALE GENOMIC DNA]</scope>
    <source>
        <strain evidence="2 4">CSC3H3</strain>
    </source>
</reference>
<reference evidence="3 5" key="1">
    <citation type="submission" date="2017-09" db="EMBL/GenBank/DDBJ databases">
        <title>Biodiversity and function of Thalassospira species in the particle-attached aromatic-hydrocarbon-degrading consortia from the surface seawater of the South China Sea.</title>
        <authorList>
            <person name="Dong C."/>
            <person name="Liu R."/>
            <person name="Shao Z."/>
        </authorList>
    </citation>
    <scope>NUCLEOTIDE SEQUENCE [LARGE SCALE GENOMIC DNA]</scope>
    <source>
        <strain evidence="3 5">CSC1P2</strain>
    </source>
</reference>
<keyword evidence="1" id="KW-0732">Signal</keyword>
<accession>A0A2N3KMA2</accession>
<proteinExistence type="predicted"/>
<evidence type="ECO:0008006" key="6">
    <source>
        <dbReference type="Google" id="ProtNLM"/>
    </source>
</evidence>
<protein>
    <recommendedName>
        <fullName evidence="6">ATP-binding protein</fullName>
    </recommendedName>
</protein>
<feature type="chain" id="PRO_5014768734" description="ATP-binding protein" evidence="1">
    <location>
        <begin position="29"/>
        <end position="276"/>
    </location>
</feature>
<dbReference type="Proteomes" id="UP000233597">
    <property type="component" value="Unassembled WGS sequence"/>
</dbReference>
<dbReference type="EMBL" id="NWTK01000014">
    <property type="protein sequence ID" value="PKR51695.1"/>
    <property type="molecule type" value="Genomic_DNA"/>
</dbReference>
<evidence type="ECO:0000313" key="3">
    <source>
        <dbReference type="EMBL" id="PKR51695.1"/>
    </source>
</evidence>
<dbReference type="OrthoDB" id="9815514at2"/>
<gene>
    <name evidence="3" type="ORF">COO20_19210</name>
    <name evidence="2" type="ORF">CSC3H3_06330</name>
</gene>
<organism evidence="3 5">
    <name type="scientific">Thalassospira marina</name>
    <dbReference type="NCBI Taxonomy" id="2048283"/>
    <lineage>
        <taxon>Bacteria</taxon>
        <taxon>Pseudomonadati</taxon>
        <taxon>Pseudomonadota</taxon>
        <taxon>Alphaproteobacteria</taxon>
        <taxon>Rhodospirillales</taxon>
        <taxon>Thalassospiraceae</taxon>
        <taxon>Thalassospira</taxon>
    </lineage>
</organism>
<keyword evidence="4" id="KW-1185">Reference proteome</keyword>
<sequence>MRNAAGRYATIAAAVVLGAALGGCSAQAGPSPAANGLVSHVAEYRLRLISTSANSSVIAARGAFGFRFEKVCDGWISELRNSLILQGPQGSAINSSYSMTQWEDFAAKHYRFRVRDFQDGYLTDEVNGNAERQDDKVVVHYEKPVDVTEELPVDTLFPTQHSIKLLQHAIDGDVFASDRVFDGGGDTPTYQISAVVSGAMDADNKARDENHIADKPFHRISMAFFPIDSDDDRPAYEMSIDYGKNGVAQGLVQNYGDFKLQGDLIRVRELPAPQCD</sequence>
<dbReference type="Pfam" id="PF08904">
    <property type="entry name" value="EipB_like"/>
    <property type="match status" value="1"/>
</dbReference>
<evidence type="ECO:0000313" key="2">
    <source>
        <dbReference type="EMBL" id="AUG52373.1"/>
    </source>
</evidence>